<comment type="cofactor">
    <cofactor evidence="1">
        <name>heme c</name>
        <dbReference type="ChEBI" id="CHEBI:61717"/>
    </cofactor>
</comment>
<feature type="domain" description="Cytochrome c" evidence="10">
    <location>
        <begin position="24"/>
        <end position="126"/>
    </location>
</feature>
<dbReference type="EMBL" id="CP018076">
    <property type="protein sequence ID" value="APE44600.1"/>
    <property type="molecule type" value="Genomic_DNA"/>
</dbReference>
<dbReference type="PROSITE" id="PS51007">
    <property type="entry name" value="CYTC"/>
    <property type="match status" value="1"/>
</dbReference>
<dbReference type="InterPro" id="IPR051459">
    <property type="entry name" value="Cytochrome_c-type_DH"/>
</dbReference>
<feature type="chain" id="PRO_5013244151" evidence="9">
    <location>
        <begin position="18"/>
        <end position="142"/>
    </location>
</feature>
<dbReference type="InterPro" id="IPR036909">
    <property type="entry name" value="Cyt_c-like_dom_sf"/>
</dbReference>
<evidence type="ECO:0000313" key="12">
    <source>
        <dbReference type="Proteomes" id="UP000181897"/>
    </source>
</evidence>
<keyword evidence="7 8" id="KW-0408">Iron</keyword>
<evidence type="ECO:0000256" key="9">
    <source>
        <dbReference type="SAM" id="SignalP"/>
    </source>
</evidence>
<evidence type="ECO:0000256" key="3">
    <source>
        <dbReference type="ARBA" id="ARBA00022617"/>
    </source>
</evidence>
<dbReference type="AlphaFoldDB" id="A0A1J0WK96"/>
<keyword evidence="2" id="KW-0813">Transport</keyword>
<evidence type="ECO:0000256" key="5">
    <source>
        <dbReference type="ARBA" id="ARBA00022723"/>
    </source>
</evidence>
<feature type="signal peptide" evidence="9">
    <location>
        <begin position="1"/>
        <end position="17"/>
    </location>
</feature>
<dbReference type="PANTHER" id="PTHR35008:SF4">
    <property type="entry name" value="BLL4482 PROTEIN"/>
    <property type="match status" value="1"/>
</dbReference>
<dbReference type="PANTHER" id="PTHR35008">
    <property type="entry name" value="BLL4482 PROTEIN-RELATED"/>
    <property type="match status" value="1"/>
</dbReference>
<dbReference type="Gene3D" id="1.10.760.10">
    <property type="entry name" value="Cytochrome c-like domain"/>
    <property type="match status" value="1"/>
</dbReference>
<keyword evidence="3 8" id="KW-0349">Heme</keyword>
<reference evidence="11 12" key="1">
    <citation type="submission" date="2016-11" db="EMBL/GenBank/DDBJ databases">
        <title>Complete genome sequence of Sulfitobacter sp. AM1-D1, a toxic bacteria associated with marine dinoflagellate Alexandrium minutum in East China Sea.</title>
        <authorList>
            <person name="Yang Q."/>
            <person name="Zhang X."/>
            <person name="Tian X."/>
        </authorList>
    </citation>
    <scope>NUCLEOTIDE SEQUENCE [LARGE SCALE GENOMIC DNA]</scope>
    <source>
        <strain evidence="11 12">AM1-D1</strain>
    </source>
</reference>
<evidence type="ECO:0000256" key="6">
    <source>
        <dbReference type="ARBA" id="ARBA00022982"/>
    </source>
</evidence>
<evidence type="ECO:0000256" key="4">
    <source>
        <dbReference type="ARBA" id="ARBA00022660"/>
    </source>
</evidence>
<evidence type="ECO:0000256" key="8">
    <source>
        <dbReference type="PROSITE-ProRule" id="PRU00433"/>
    </source>
</evidence>
<dbReference type="PRINTS" id="PR00605">
    <property type="entry name" value="CYTCHROMECIC"/>
</dbReference>
<evidence type="ECO:0000256" key="1">
    <source>
        <dbReference type="ARBA" id="ARBA00001926"/>
    </source>
</evidence>
<dbReference type="SUPFAM" id="SSF46626">
    <property type="entry name" value="Cytochrome c"/>
    <property type="match status" value="1"/>
</dbReference>
<dbReference type="Proteomes" id="UP000181897">
    <property type="component" value="Chromosome"/>
</dbReference>
<keyword evidence="12" id="KW-1185">Reference proteome</keyword>
<dbReference type="GO" id="GO:0009055">
    <property type="term" value="F:electron transfer activity"/>
    <property type="evidence" value="ECO:0007669"/>
    <property type="project" value="InterPro"/>
</dbReference>
<protein>
    <submittedName>
        <fullName evidence="11">Cytochrome C</fullName>
    </submittedName>
</protein>
<evidence type="ECO:0000256" key="7">
    <source>
        <dbReference type="ARBA" id="ARBA00023004"/>
    </source>
</evidence>
<organism evidence="11 12">
    <name type="scientific">Sulfitobacter alexandrii</name>
    <dbReference type="NCBI Taxonomy" id="1917485"/>
    <lineage>
        <taxon>Bacteria</taxon>
        <taxon>Pseudomonadati</taxon>
        <taxon>Pseudomonadota</taxon>
        <taxon>Alphaproteobacteria</taxon>
        <taxon>Rhodobacterales</taxon>
        <taxon>Roseobacteraceae</taxon>
        <taxon>Sulfitobacter</taxon>
    </lineage>
</organism>
<sequence length="142" mass="15204">MRAFILVLVLAAPPSFADHLFEGRDIAAGAALYAEKCAACHGADLQGQPDWRTPGADGVLPAPPHDVTGHTWHHDTPMLMAYTLDGGQATLEARGVTGFKSGMPAFRGTLSEDDVLDILAYIRASWPAEAQEVQRQRTHGAD</sequence>
<keyword evidence="4" id="KW-0679">Respiratory chain</keyword>
<name>A0A1J0WK96_9RHOB</name>
<gene>
    <name evidence="11" type="ORF">BOO69_15155</name>
</gene>
<dbReference type="GO" id="GO:0020037">
    <property type="term" value="F:heme binding"/>
    <property type="evidence" value="ECO:0007669"/>
    <property type="project" value="InterPro"/>
</dbReference>
<dbReference type="RefSeq" id="WP_071972948.1">
    <property type="nucleotide sequence ID" value="NZ_CP018076.1"/>
</dbReference>
<dbReference type="STRING" id="1917485.BOO69_15155"/>
<dbReference type="Pfam" id="PF00034">
    <property type="entry name" value="Cytochrom_C"/>
    <property type="match status" value="1"/>
</dbReference>
<evidence type="ECO:0000256" key="2">
    <source>
        <dbReference type="ARBA" id="ARBA00022448"/>
    </source>
</evidence>
<keyword evidence="9" id="KW-0732">Signal</keyword>
<dbReference type="KEGG" id="suam:BOO69_15155"/>
<dbReference type="GO" id="GO:0005506">
    <property type="term" value="F:iron ion binding"/>
    <property type="evidence" value="ECO:0007669"/>
    <property type="project" value="InterPro"/>
</dbReference>
<keyword evidence="5 8" id="KW-0479">Metal-binding</keyword>
<evidence type="ECO:0000259" key="10">
    <source>
        <dbReference type="PROSITE" id="PS51007"/>
    </source>
</evidence>
<accession>A0A1J0WK96</accession>
<evidence type="ECO:0000313" key="11">
    <source>
        <dbReference type="EMBL" id="APE44600.1"/>
    </source>
</evidence>
<keyword evidence="6" id="KW-0249">Electron transport</keyword>
<proteinExistence type="predicted"/>
<dbReference type="OrthoDB" id="9811281at2"/>
<dbReference type="InterPro" id="IPR009056">
    <property type="entry name" value="Cyt_c-like_dom"/>
</dbReference>
<dbReference type="InterPro" id="IPR008168">
    <property type="entry name" value="Cyt_C_IC"/>
</dbReference>